<dbReference type="Gene3D" id="3.20.20.70">
    <property type="entry name" value="Aldolase class I"/>
    <property type="match status" value="1"/>
</dbReference>
<dbReference type="NCBIfam" id="TIGR04193">
    <property type="entry name" value="SPASM_w_grasp"/>
    <property type="match status" value="1"/>
</dbReference>
<accession>A0ABR7Q5N5</accession>
<gene>
    <name evidence="2" type="primary">gwsS</name>
    <name evidence="2" type="ORF">H2O64_03770</name>
</gene>
<comment type="caution">
    <text evidence="2">The sequence shown here is derived from an EMBL/GenBank/DDBJ whole genome shotgun (WGS) entry which is preliminary data.</text>
</comment>
<dbReference type="Proteomes" id="UP000619238">
    <property type="component" value="Unassembled WGS sequence"/>
</dbReference>
<keyword evidence="3" id="KW-1185">Reference proteome</keyword>
<dbReference type="InterPro" id="IPR050377">
    <property type="entry name" value="Radical_SAM_PqqE_MftC-like"/>
</dbReference>
<evidence type="ECO:0000259" key="1">
    <source>
        <dbReference type="Pfam" id="PF13186"/>
    </source>
</evidence>
<dbReference type="RefSeq" id="WP_187560812.1">
    <property type="nucleotide sequence ID" value="NZ_JACGWS010000002.1"/>
</dbReference>
<evidence type="ECO:0000313" key="3">
    <source>
        <dbReference type="Proteomes" id="UP000619238"/>
    </source>
</evidence>
<dbReference type="InterPro" id="IPR013785">
    <property type="entry name" value="Aldolase_TIM"/>
</dbReference>
<sequence>MFSLNQDTNDKYLMLFASCLITKGHGRALLTDSQRGKFDLIPNDMINFMENAKLYSIKTLFKIYGVENKGIVESYVSYILENEYGFLANDKIRTNFPEIKIDWKNPSIITNSIIDIKDFEVTKAIYERTISQLNELQCEAVQIRSYISLSIEQLEYLANSVKLTCIEYLEIYVKDSDELPLNALIKLMHNHTKISNIIVHAADKNDEYDVIKSLSSIYHTTQVLTDETCCGLVEKQYFNAVKSHYMEAHFHNTCLNRKVSIDANGSIKNCPSMATSFGNIKETNLSEVIKNEEFTSIWNLKKDFVLVCQDCEFRYVCTDCRAYTEEPANLYSKPLKCGYDPYTNEWSDWEENPLKQKAIAHYELSNIKRTKTPETKNITHAQK</sequence>
<dbReference type="InterPro" id="IPR058240">
    <property type="entry name" value="rSAM_sf"/>
</dbReference>
<protein>
    <submittedName>
        <fullName evidence="2">Grasp-with-spasm system SPASM domain peptide maturase</fullName>
    </submittedName>
</protein>
<name>A0ABR7Q5N5_9FLAO</name>
<dbReference type="InterPro" id="IPR023885">
    <property type="entry name" value="4Fe4S-binding_SPASM_dom"/>
</dbReference>
<organism evidence="2 3">
    <name type="scientific">Kordia aestuariivivens</name>
    <dbReference type="NCBI Taxonomy" id="2759037"/>
    <lineage>
        <taxon>Bacteria</taxon>
        <taxon>Pseudomonadati</taxon>
        <taxon>Bacteroidota</taxon>
        <taxon>Flavobacteriia</taxon>
        <taxon>Flavobacteriales</taxon>
        <taxon>Flavobacteriaceae</taxon>
        <taxon>Kordia</taxon>
    </lineage>
</organism>
<feature type="domain" description="4Fe4S-binding SPASM" evidence="1">
    <location>
        <begin position="255"/>
        <end position="312"/>
    </location>
</feature>
<evidence type="ECO:0000313" key="2">
    <source>
        <dbReference type="EMBL" id="MBC8753773.1"/>
    </source>
</evidence>
<dbReference type="Pfam" id="PF13186">
    <property type="entry name" value="SPASM"/>
    <property type="match status" value="1"/>
</dbReference>
<dbReference type="NCBIfam" id="TIGR04085">
    <property type="entry name" value="rSAM_more_4Fe4S"/>
    <property type="match status" value="1"/>
</dbReference>
<dbReference type="InterPro" id="IPR026497">
    <property type="entry name" value="GRASP-with-SPASM"/>
</dbReference>
<proteinExistence type="predicted"/>
<dbReference type="PANTHER" id="PTHR11228">
    <property type="entry name" value="RADICAL SAM DOMAIN PROTEIN"/>
    <property type="match status" value="1"/>
</dbReference>
<dbReference type="SUPFAM" id="SSF102114">
    <property type="entry name" value="Radical SAM enzymes"/>
    <property type="match status" value="1"/>
</dbReference>
<dbReference type="PANTHER" id="PTHR11228:SF27">
    <property type="entry name" value="GLYCYL-RADICAL ENZYME ACTIVATING ENZYME MJ1227-RELATED"/>
    <property type="match status" value="1"/>
</dbReference>
<reference evidence="2 3" key="1">
    <citation type="submission" date="2020-07" db="EMBL/GenBank/DDBJ databases">
        <title>Description of Kordia aestuariivivens sp. nov., isolated from a tidal flat.</title>
        <authorList>
            <person name="Park S."/>
            <person name="Yoon J.-H."/>
        </authorList>
    </citation>
    <scope>NUCLEOTIDE SEQUENCE [LARGE SCALE GENOMIC DNA]</scope>
    <source>
        <strain evidence="2 3">YSTF-M3</strain>
    </source>
</reference>
<dbReference type="EMBL" id="JACGWS010000002">
    <property type="protein sequence ID" value="MBC8753773.1"/>
    <property type="molecule type" value="Genomic_DNA"/>
</dbReference>